<dbReference type="AlphaFoldDB" id="A0A0A9FFN8"/>
<protein>
    <submittedName>
        <fullName evidence="1">Uncharacterized protein</fullName>
    </submittedName>
</protein>
<reference evidence="1" key="1">
    <citation type="submission" date="2014-09" db="EMBL/GenBank/DDBJ databases">
        <authorList>
            <person name="Magalhaes I.L.F."/>
            <person name="Oliveira U."/>
            <person name="Santos F.R."/>
            <person name="Vidigal T.H.D.A."/>
            <person name="Brescovit A.D."/>
            <person name="Santos A.J."/>
        </authorList>
    </citation>
    <scope>NUCLEOTIDE SEQUENCE</scope>
    <source>
        <tissue evidence="1">Shoot tissue taken approximately 20 cm above the soil surface</tissue>
    </source>
</reference>
<name>A0A0A9FFN8_ARUDO</name>
<dbReference type="EMBL" id="GBRH01186784">
    <property type="protein sequence ID" value="JAE11112.1"/>
    <property type="molecule type" value="Transcribed_RNA"/>
</dbReference>
<reference evidence="1" key="2">
    <citation type="journal article" date="2015" name="Data Brief">
        <title>Shoot transcriptome of the giant reed, Arundo donax.</title>
        <authorList>
            <person name="Barrero R.A."/>
            <person name="Guerrero F.D."/>
            <person name="Moolhuijzen P."/>
            <person name="Goolsby J.A."/>
            <person name="Tidwell J."/>
            <person name="Bellgard S.E."/>
            <person name="Bellgard M.I."/>
        </authorList>
    </citation>
    <scope>NUCLEOTIDE SEQUENCE</scope>
    <source>
        <tissue evidence="1">Shoot tissue taken approximately 20 cm above the soil surface</tissue>
    </source>
</reference>
<proteinExistence type="predicted"/>
<accession>A0A0A9FFN8</accession>
<organism evidence="1">
    <name type="scientific">Arundo donax</name>
    <name type="common">Giant reed</name>
    <name type="synonym">Donax arundinaceus</name>
    <dbReference type="NCBI Taxonomy" id="35708"/>
    <lineage>
        <taxon>Eukaryota</taxon>
        <taxon>Viridiplantae</taxon>
        <taxon>Streptophyta</taxon>
        <taxon>Embryophyta</taxon>
        <taxon>Tracheophyta</taxon>
        <taxon>Spermatophyta</taxon>
        <taxon>Magnoliopsida</taxon>
        <taxon>Liliopsida</taxon>
        <taxon>Poales</taxon>
        <taxon>Poaceae</taxon>
        <taxon>PACMAD clade</taxon>
        <taxon>Arundinoideae</taxon>
        <taxon>Arundineae</taxon>
        <taxon>Arundo</taxon>
    </lineage>
</organism>
<sequence length="42" mass="4512">MASPKPFIALQNATCPKYWLIPTAPVDTAQKTVPIARTAGRS</sequence>
<evidence type="ECO:0000313" key="1">
    <source>
        <dbReference type="EMBL" id="JAE11112.1"/>
    </source>
</evidence>